<reference evidence="2 3" key="1">
    <citation type="journal article" date="2013" name="Genome Announc.">
        <title>Draft genome sequences for three mercury-methylating, sulfate-reducing bacteria.</title>
        <authorList>
            <person name="Brown S.D."/>
            <person name="Hurt R.A.Jr."/>
            <person name="Gilmour C.C."/>
            <person name="Elias D.A."/>
        </authorList>
    </citation>
    <scope>NUCLEOTIDE SEQUENCE [LARGE SCALE GENOMIC DNA]</scope>
    <source>
        <strain evidence="2 3">DSM 2059</strain>
    </source>
</reference>
<proteinExistence type="predicted"/>
<dbReference type="Gene3D" id="1.10.3210.10">
    <property type="entry name" value="Hypothetical protein af1432"/>
    <property type="match status" value="1"/>
</dbReference>
<dbReference type="eggNOG" id="COG2206">
    <property type="taxonomic scope" value="Bacteria"/>
</dbReference>
<dbReference type="SUPFAM" id="SSF109604">
    <property type="entry name" value="HD-domain/PDEase-like"/>
    <property type="match status" value="1"/>
</dbReference>
<dbReference type="STRING" id="897.B2D07_04500"/>
<dbReference type="PANTHER" id="PTHR35795:SF1">
    <property type="entry name" value="BIS(5'-NUCLEOSYL)-TETRAPHOSPHATASE, SYMMETRICAL"/>
    <property type="match status" value="1"/>
</dbReference>
<dbReference type="CDD" id="cd00077">
    <property type="entry name" value="HDc"/>
    <property type="match status" value="1"/>
</dbReference>
<dbReference type="InterPro" id="IPR006674">
    <property type="entry name" value="HD_domain"/>
</dbReference>
<gene>
    <name evidence="2" type="ORF">dsmv_0200</name>
</gene>
<dbReference type="Pfam" id="PF01966">
    <property type="entry name" value="HD"/>
    <property type="match status" value="1"/>
</dbReference>
<name>S7TQ77_DESML</name>
<accession>S7TQ77</accession>
<protein>
    <submittedName>
        <fullName evidence="2">Metal-dependent phosphohydrolase HD sub domain-containing protein</fullName>
    </submittedName>
</protein>
<organism evidence="2 3">
    <name type="scientific">Desulfococcus multivorans DSM 2059</name>
    <dbReference type="NCBI Taxonomy" id="1121405"/>
    <lineage>
        <taxon>Bacteria</taxon>
        <taxon>Pseudomonadati</taxon>
        <taxon>Thermodesulfobacteriota</taxon>
        <taxon>Desulfobacteria</taxon>
        <taxon>Desulfobacterales</taxon>
        <taxon>Desulfococcaceae</taxon>
        <taxon>Desulfococcus</taxon>
    </lineage>
</organism>
<dbReference type="AlphaFoldDB" id="S7TQ77"/>
<dbReference type="OrthoDB" id="1722553at2"/>
<dbReference type="Proteomes" id="UP000014977">
    <property type="component" value="Unassembled WGS sequence"/>
</dbReference>
<evidence type="ECO:0000313" key="2">
    <source>
        <dbReference type="EMBL" id="EPR38790.1"/>
    </source>
</evidence>
<dbReference type="RefSeq" id="WP_020876862.1">
    <property type="nucleotide sequence ID" value="NZ_ATHJ01000094.1"/>
</dbReference>
<keyword evidence="2" id="KW-0378">Hydrolase</keyword>
<dbReference type="InterPro" id="IPR051094">
    <property type="entry name" value="Diverse_Catalytic_Enzymes"/>
</dbReference>
<sequence length="196" mass="21787">MNPYDVISEFYRPGSGLYRTLVRHGEQVAAKAVTVARGLTDQRPDTAFIEAAALLHDIGIFMTWAPGIGCRGIHPYVCHGVLGRELLEHKGLFRHAGVCERHVGVGITVDDIIRQFLPLPRRDMRPITLEEQIIAYADKFYSKGNAAEKPMTTILGDLARFGAEKTAIFCSWAVRFEGYDPADLEAMLPIGPSRDF</sequence>
<dbReference type="PANTHER" id="PTHR35795">
    <property type="entry name" value="SLR1885 PROTEIN"/>
    <property type="match status" value="1"/>
</dbReference>
<feature type="domain" description="HD" evidence="1">
    <location>
        <begin position="24"/>
        <end position="140"/>
    </location>
</feature>
<evidence type="ECO:0000259" key="1">
    <source>
        <dbReference type="Pfam" id="PF01966"/>
    </source>
</evidence>
<dbReference type="GO" id="GO:0016787">
    <property type="term" value="F:hydrolase activity"/>
    <property type="evidence" value="ECO:0007669"/>
    <property type="project" value="UniProtKB-KW"/>
</dbReference>
<dbReference type="InterPro" id="IPR003607">
    <property type="entry name" value="HD/PDEase_dom"/>
</dbReference>
<keyword evidence="3" id="KW-1185">Reference proteome</keyword>
<dbReference type="EMBL" id="ATHJ01000094">
    <property type="protein sequence ID" value="EPR38790.1"/>
    <property type="molecule type" value="Genomic_DNA"/>
</dbReference>
<comment type="caution">
    <text evidence="2">The sequence shown here is derived from an EMBL/GenBank/DDBJ whole genome shotgun (WGS) entry which is preliminary data.</text>
</comment>
<evidence type="ECO:0000313" key="3">
    <source>
        <dbReference type="Proteomes" id="UP000014977"/>
    </source>
</evidence>